<dbReference type="Proteomes" id="UP000219439">
    <property type="component" value="Unassembled WGS sequence"/>
</dbReference>
<keyword evidence="4" id="KW-0812">Transmembrane</keyword>
<dbReference type="Gene3D" id="1.10.287.470">
    <property type="entry name" value="Helix hairpin bin"/>
    <property type="match status" value="1"/>
</dbReference>
<dbReference type="SUPFAM" id="SSF111369">
    <property type="entry name" value="HlyD-like secretion proteins"/>
    <property type="match status" value="1"/>
</dbReference>
<evidence type="ECO:0000256" key="4">
    <source>
        <dbReference type="SAM" id="Phobius"/>
    </source>
</evidence>
<evidence type="ECO:0000256" key="2">
    <source>
        <dbReference type="ARBA" id="ARBA00023054"/>
    </source>
</evidence>
<dbReference type="GO" id="GO:0030313">
    <property type="term" value="C:cell envelope"/>
    <property type="evidence" value="ECO:0007669"/>
    <property type="project" value="UniProtKB-SubCell"/>
</dbReference>
<dbReference type="InterPro" id="IPR050465">
    <property type="entry name" value="UPF0194_transport"/>
</dbReference>
<dbReference type="OrthoDB" id="264111at2"/>
<dbReference type="PANTHER" id="PTHR32347:SF27">
    <property type="entry name" value="RND EFFLUX PUMP MEMBRANE FUSION PROTEIN BARREL-SANDWICH DOMAIN-CONTAINING PROTEIN"/>
    <property type="match status" value="1"/>
</dbReference>
<dbReference type="EMBL" id="OBEL01000006">
    <property type="protein sequence ID" value="SNZ20921.1"/>
    <property type="molecule type" value="Genomic_DNA"/>
</dbReference>
<dbReference type="Gene3D" id="2.40.30.170">
    <property type="match status" value="1"/>
</dbReference>
<keyword evidence="4" id="KW-0472">Membrane</keyword>
<keyword evidence="4" id="KW-1133">Transmembrane helix</keyword>
<keyword evidence="2 3" id="KW-0175">Coiled coil</keyword>
<dbReference type="PANTHER" id="PTHR32347">
    <property type="entry name" value="EFFLUX SYSTEM COMPONENT YKNX-RELATED"/>
    <property type="match status" value="1"/>
</dbReference>
<gene>
    <name evidence="5" type="ORF">SAMN06265368_4034</name>
</gene>
<reference evidence="5 6" key="1">
    <citation type="submission" date="2017-09" db="EMBL/GenBank/DDBJ databases">
        <authorList>
            <person name="Ehlers B."/>
            <person name="Leendertz F.H."/>
        </authorList>
    </citation>
    <scope>NUCLEOTIDE SEQUENCE [LARGE SCALE GENOMIC DNA]</scope>
    <source>
        <strain evidence="5 6">DSM 18289</strain>
    </source>
</reference>
<dbReference type="InterPro" id="IPR014315">
    <property type="entry name" value="ABC_heterocyst_DevB"/>
</dbReference>
<organism evidence="5 6">
    <name type="scientific">Cohaesibacter gelatinilyticus</name>
    <dbReference type="NCBI Taxonomy" id="372072"/>
    <lineage>
        <taxon>Bacteria</taxon>
        <taxon>Pseudomonadati</taxon>
        <taxon>Pseudomonadota</taxon>
        <taxon>Alphaproteobacteria</taxon>
        <taxon>Hyphomicrobiales</taxon>
        <taxon>Cohaesibacteraceae</taxon>
    </lineage>
</organism>
<feature type="coiled-coil region" evidence="3">
    <location>
        <begin position="210"/>
        <end position="272"/>
    </location>
</feature>
<sequence>MDNKVLSALPLEDAGIDKQGSSRPAKRRYGRYILLLPVAMLLMFTGAVVGMYFQPPGLQIFYRATGLEPGGGTENKLAAPINSVVTEQDIQALRDGTIVALGKLQPKGEVSTIGMPYGAGDARVESLSVSNGDFAKKGTILAVLDNRLALENSVKSAEAEVLVSEASLEQVKLSIAASRAENEAELWRAEANSELASAELTRTKALYERKVATLAQYDRAKAEAQRAELDIARKLATVKRFETNGVISQADVELASRKLVSARTALETAKNNLEKSLVRAPFDGVVLEVLVQAGERPTSAGVLDFGQTQTMTAELEVYQNQIGRIALGDSVLLKAEALPEDLKGEVMEIGLQIGRQSLLTSDPAANTDARVVKVQVKLDDASSKLASRFTNLEVYGYVTSATQSAGKAEGAGQ</sequence>
<dbReference type="Gene3D" id="2.40.50.100">
    <property type="match status" value="1"/>
</dbReference>
<evidence type="ECO:0000256" key="3">
    <source>
        <dbReference type="SAM" id="Coils"/>
    </source>
</evidence>
<feature type="transmembrane region" description="Helical" evidence="4">
    <location>
        <begin position="32"/>
        <end position="53"/>
    </location>
</feature>
<dbReference type="RefSeq" id="WP_097155296.1">
    <property type="nucleotide sequence ID" value="NZ_OBEL01000006.1"/>
</dbReference>
<dbReference type="AlphaFoldDB" id="A0A285PM11"/>
<evidence type="ECO:0000256" key="1">
    <source>
        <dbReference type="ARBA" id="ARBA00004196"/>
    </source>
</evidence>
<dbReference type="NCBIfam" id="TIGR02971">
    <property type="entry name" value="heterocyst_DevB"/>
    <property type="match status" value="1"/>
</dbReference>
<evidence type="ECO:0000313" key="6">
    <source>
        <dbReference type="Proteomes" id="UP000219439"/>
    </source>
</evidence>
<keyword evidence="6" id="KW-1185">Reference proteome</keyword>
<evidence type="ECO:0000313" key="5">
    <source>
        <dbReference type="EMBL" id="SNZ20921.1"/>
    </source>
</evidence>
<accession>A0A285PM11</accession>
<protein>
    <submittedName>
        <fullName evidence="5">HlyD family secretion protein</fullName>
    </submittedName>
</protein>
<name>A0A285PM11_9HYPH</name>
<comment type="subcellular location">
    <subcellularLocation>
        <location evidence="1">Cell envelope</location>
    </subcellularLocation>
</comment>
<proteinExistence type="predicted"/>